<keyword evidence="3 5" id="KW-1133">Transmembrane helix</keyword>
<feature type="transmembrane region" description="Helical" evidence="5">
    <location>
        <begin position="493"/>
        <end position="515"/>
    </location>
</feature>
<evidence type="ECO:0000256" key="5">
    <source>
        <dbReference type="SAM" id="Phobius"/>
    </source>
</evidence>
<comment type="subcellular location">
    <subcellularLocation>
        <location evidence="1">Membrane</location>
        <topology evidence="1">Multi-pass membrane protein</topology>
    </subcellularLocation>
</comment>
<dbReference type="PANTHER" id="PTHR23502">
    <property type="entry name" value="MAJOR FACILITATOR SUPERFAMILY"/>
    <property type="match status" value="1"/>
</dbReference>
<dbReference type="SUPFAM" id="SSF103473">
    <property type="entry name" value="MFS general substrate transporter"/>
    <property type="match status" value="1"/>
</dbReference>
<feature type="domain" description="Major facilitator superfamily (MFS) profile" evidence="6">
    <location>
        <begin position="59"/>
        <end position="520"/>
    </location>
</feature>
<feature type="transmembrane region" description="Helical" evidence="5">
    <location>
        <begin position="459"/>
        <end position="481"/>
    </location>
</feature>
<feature type="transmembrane region" description="Helical" evidence="5">
    <location>
        <begin position="426"/>
        <end position="452"/>
    </location>
</feature>
<feature type="transmembrane region" description="Helical" evidence="5">
    <location>
        <begin position="57"/>
        <end position="85"/>
    </location>
</feature>
<feature type="transmembrane region" description="Helical" evidence="5">
    <location>
        <begin position="313"/>
        <end position="336"/>
    </location>
</feature>
<evidence type="ECO:0000256" key="1">
    <source>
        <dbReference type="ARBA" id="ARBA00004141"/>
    </source>
</evidence>
<dbReference type="OrthoDB" id="2533084at2759"/>
<keyword evidence="8" id="KW-1185">Reference proteome</keyword>
<proteinExistence type="predicted"/>
<dbReference type="InterPro" id="IPR011701">
    <property type="entry name" value="MFS"/>
</dbReference>
<reference evidence="7" key="1">
    <citation type="journal article" date="2020" name="Stud. Mycol.">
        <title>101 Dothideomycetes genomes: a test case for predicting lifestyles and emergence of pathogens.</title>
        <authorList>
            <person name="Haridas S."/>
            <person name="Albert R."/>
            <person name="Binder M."/>
            <person name="Bloem J."/>
            <person name="Labutti K."/>
            <person name="Salamov A."/>
            <person name="Andreopoulos B."/>
            <person name="Baker S."/>
            <person name="Barry K."/>
            <person name="Bills G."/>
            <person name="Bluhm B."/>
            <person name="Cannon C."/>
            <person name="Castanera R."/>
            <person name="Culley D."/>
            <person name="Daum C."/>
            <person name="Ezra D."/>
            <person name="Gonzalez J."/>
            <person name="Henrissat B."/>
            <person name="Kuo A."/>
            <person name="Liang C."/>
            <person name="Lipzen A."/>
            <person name="Lutzoni F."/>
            <person name="Magnuson J."/>
            <person name="Mondo S."/>
            <person name="Nolan M."/>
            <person name="Ohm R."/>
            <person name="Pangilinan J."/>
            <person name="Park H.-J."/>
            <person name="Ramirez L."/>
            <person name="Alfaro M."/>
            <person name="Sun H."/>
            <person name="Tritt A."/>
            <person name="Yoshinaga Y."/>
            <person name="Zwiers L.-H."/>
            <person name="Turgeon B."/>
            <person name="Goodwin S."/>
            <person name="Spatafora J."/>
            <person name="Crous P."/>
            <person name="Grigoriev I."/>
        </authorList>
    </citation>
    <scope>NUCLEOTIDE SEQUENCE</scope>
    <source>
        <strain evidence="7">SCOH1-5</strain>
    </source>
</reference>
<dbReference type="Proteomes" id="UP000799539">
    <property type="component" value="Unassembled WGS sequence"/>
</dbReference>
<evidence type="ECO:0000256" key="2">
    <source>
        <dbReference type="ARBA" id="ARBA00022692"/>
    </source>
</evidence>
<feature type="transmembrane region" description="Helical" evidence="5">
    <location>
        <begin position="400"/>
        <end position="420"/>
    </location>
</feature>
<dbReference type="PANTHER" id="PTHR23502:SF181">
    <property type="entry name" value="MAJOR FACILITATOR SUPERFAMILY (MFS) PROFILE DOMAIN-CONTAINING PROTEIN"/>
    <property type="match status" value="1"/>
</dbReference>
<evidence type="ECO:0000313" key="8">
    <source>
        <dbReference type="Proteomes" id="UP000799539"/>
    </source>
</evidence>
<dbReference type="GO" id="GO:0005886">
    <property type="term" value="C:plasma membrane"/>
    <property type="evidence" value="ECO:0007669"/>
    <property type="project" value="TreeGrafter"/>
</dbReference>
<feature type="transmembrane region" description="Helical" evidence="5">
    <location>
        <begin position="220"/>
        <end position="241"/>
    </location>
</feature>
<keyword evidence="2 5" id="KW-0812">Transmembrane</keyword>
<evidence type="ECO:0000313" key="7">
    <source>
        <dbReference type="EMBL" id="KAF2208677.1"/>
    </source>
</evidence>
<evidence type="ECO:0000256" key="3">
    <source>
        <dbReference type="ARBA" id="ARBA00022989"/>
    </source>
</evidence>
<feature type="transmembrane region" description="Helical" evidence="5">
    <location>
        <begin position="191"/>
        <end position="214"/>
    </location>
</feature>
<dbReference type="InterPro" id="IPR020846">
    <property type="entry name" value="MFS_dom"/>
</dbReference>
<evidence type="ECO:0000256" key="4">
    <source>
        <dbReference type="ARBA" id="ARBA00023136"/>
    </source>
</evidence>
<accession>A0A6A6F821</accession>
<organism evidence="7 8">
    <name type="scientific">Cercospora zeae-maydis SCOH1-5</name>
    <dbReference type="NCBI Taxonomy" id="717836"/>
    <lineage>
        <taxon>Eukaryota</taxon>
        <taxon>Fungi</taxon>
        <taxon>Dikarya</taxon>
        <taxon>Ascomycota</taxon>
        <taxon>Pezizomycotina</taxon>
        <taxon>Dothideomycetes</taxon>
        <taxon>Dothideomycetidae</taxon>
        <taxon>Mycosphaerellales</taxon>
        <taxon>Mycosphaerellaceae</taxon>
        <taxon>Cercospora</taxon>
    </lineage>
</organism>
<dbReference type="EMBL" id="ML992692">
    <property type="protein sequence ID" value="KAF2208677.1"/>
    <property type="molecule type" value="Genomic_DNA"/>
</dbReference>
<sequence length="531" mass="57520">MYRWKYAFSLSKAEVAEAEPPGTVQLIEHENNDHIALVPPPTLSPADPLNWPRWRKYAVLLVMSFYALSGTFAQAEIASALPIIMFQLPRAAHTPPPGLGQLSHLVAYNVLLIGLGNIIWVPCSNIFGRRPVLILALAVTVAATIWCGKADSYESLLAARIVQGFGIAPGDSVAPHVIGECFFVHERGRAIAFYSTFLSIGSIIGGLAGGYIAGNLGYRYLFWIALAPLTFTLVAQIIFVPETIFDRHAQMNHDQLQNTMASEKADVDAVEKVSERGYSSDQMEEPYTFARSLRVGVYRGHVFENFLAPWKSLLFPGTWLVCLHYGGILGGLVSVATVGPQFLAAPPYLWGNNVGLINVGGLVGVLIGGITTYIIVDFVTKRHAKKDRTGLAEPEARLPIMFPALIIATAGMWCFGFSAGNPGDGVWAGMVVGLGMISFAIMQVPSVGFSYLIDSYGPLAADAFVMTTISRGVVSFAYSFFVTDWVKSAGPEIPFGIFGGILGLFTVMTVPMWLFGKRMRIATAGLLPPME</sequence>
<feature type="transmembrane region" description="Helical" evidence="5">
    <location>
        <begin position="105"/>
        <end position="127"/>
    </location>
</feature>
<protein>
    <recommendedName>
        <fullName evidence="6">Major facilitator superfamily (MFS) profile domain-containing protein</fullName>
    </recommendedName>
</protein>
<feature type="transmembrane region" description="Helical" evidence="5">
    <location>
        <begin position="356"/>
        <end position="379"/>
    </location>
</feature>
<name>A0A6A6F821_9PEZI</name>
<dbReference type="GO" id="GO:0022857">
    <property type="term" value="F:transmembrane transporter activity"/>
    <property type="evidence" value="ECO:0007669"/>
    <property type="project" value="InterPro"/>
</dbReference>
<dbReference type="Pfam" id="PF07690">
    <property type="entry name" value="MFS_1"/>
    <property type="match status" value="1"/>
</dbReference>
<gene>
    <name evidence="7" type="ORF">CERZMDRAFT_114410</name>
</gene>
<dbReference type="Gene3D" id="1.20.1250.20">
    <property type="entry name" value="MFS general substrate transporter like domains"/>
    <property type="match status" value="1"/>
</dbReference>
<evidence type="ECO:0000259" key="6">
    <source>
        <dbReference type="PROSITE" id="PS50850"/>
    </source>
</evidence>
<dbReference type="InterPro" id="IPR036259">
    <property type="entry name" value="MFS_trans_sf"/>
</dbReference>
<dbReference type="PROSITE" id="PS50850">
    <property type="entry name" value="MFS"/>
    <property type="match status" value="1"/>
</dbReference>
<dbReference type="AlphaFoldDB" id="A0A6A6F821"/>
<keyword evidence="4 5" id="KW-0472">Membrane</keyword>